<proteinExistence type="predicted"/>
<dbReference type="Proteomes" id="UP000325849">
    <property type="component" value="Unassembled WGS sequence"/>
</dbReference>
<gene>
    <name evidence="2" type="ORF">FNH09_06165</name>
</gene>
<organism evidence="2 3">
    <name type="scientific">Streptomyces adustus</name>
    <dbReference type="NCBI Taxonomy" id="1609272"/>
    <lineage>
        <taxon>Bacteria</taxon>
        <taxon>Bacillati</taxon>
        <taxon>Actinomycetota</taxon>
        <taxon>Actinomycetes</taxon>
        <taxon>Kitasatosporales</taxon>
        <taxon>Streptomycetaceae</taxon>
        <taxon>Streptomyces</taxon>
    </lineage>
</organism>
<protein>
    <submittedName>
        <fullName evidence="2">Uncharacterized protein</fullName>
    </submittedName>
</protein>
<reference evidence="2 3" key="1">
    <citation type="submission" date="2019-07" db="EMBL/GenBank/DDBJ databases">
        <title>New species of Amycolatopsis and Streptomyces.</title>
        <authorList>
            <person name="Duangmal K."/>
            <person name="Teo W.F.A."/>
            <person name="Lipun K."/>
        </authorList>
    </citation>
    <scope>NUCLEOTIDE SEQUENCE [LARGE SCALE GENOMIC DNA]</scope>
    <source>
        <strain evidence="2 3">NBRC 109810</strain>
    </source>
</reference>
<evidence type="ECO:0000313" key="3">
    <source>
        <dbReference type="Proteomes" id="UP000325849"/>
    </source>
</evidence>
<dbReference type="AlphaFoldDB" id="A0A5N8VA72"/>
<feature type="compositionally biased region" description="Basic and acidic residues" evidence="1">
    <location>
        <begin position="1"/>
        <end position="17"/>
    </location>
</feature>
<sequence>MEHPPRRSSRQGREDRLSQAGPRAGTALTVEVGVAAEPPRPHTVEKDCLPRPCTVSPTPAVEYPNWDLPRYSPCPPLRLLSRTRLASRRLPAWTGCGVRRTTRGFRTHQQPYE</sequence>
<evidence type="ECO:0000313" key="2">
    <source>
        <dbReference type="EMBL" id="MPY30914.1"/>
    </source>
</evidence>
<keyword evidence="3" id="KW-1185">Reference proteome</keyword>
<accession>A0A5N8VA72</accession>
<comment type="caution">
    <text evidence="2">The sequence shown here is derived from an EMBL/GenBank/DDBJ whole genome shotgun (WGS) entry which is preliminary data.</text>
</comment>
<dbReference type="EMBL" id="VJZD01000016">
    <property type="protein sequence ID" value="MPY30914.1"/>
    <property type="molecule type" value="Genomic_DNA"/>
</dbReference>
<feature type="region of interest" description="Disordered" evidence="1">
    <location>
        <begin position="1"/>
        <end position="27"/>
    </location>
</feature>
<name>A0A5N8VA72_9ACTN</name>
<evidence type="ECO:0000256" key="1">
    <source>
        <dbReference type="SAM" id="MobiDB-lite"/>
    </source>
</evidence>